<sequence length="61" mass="6658">MEDVVRSQCRLPVEVDRWLKSRAKAEGRSKNAQLVSELKKLMAADAAKTEATNDPENGGSA</sequence>
<organism evidence="1 2">
    <name type="scientific">Burkholderia ambifaria IOP40-10</name>
    <dbReference type="NCBI Taxonomy" id="396596"/>
    <lineage>
        <taxon>Bacteria</taxon>
        <taxon>Pseudomonadati</taxon>
        <taxon>Pseudomonadota</taxon>
        <taxon>Betaproteobacteria</taxon>
        <taxon>Burkholderiales</taxon>
        <taxon>Burkholderiaceae</taxon>
        <taxon>Burkholderia</taxon>
        <taxon>Burkholderia cepacia complex</taxon>
    </lineage>
</organism>
<protein>
    <recommendedName>
        <fullName evidence="3">Arc domain protein DNA binding domain protein</fullName>
    </recommendedName>
</protein>
<evidence type="ECO:0000313" key="1">
    <source>
        <dbReference type="EMBL" id="EDT05867.1"/>
    </source>
</evidence>
<name>B1F995_9BURK</name>
<accession>B1F995</accession>
<comment type="caution">
    <text evidence="1">The sequence shown here is derived from an EMBL/GenBank/DDBJ whole genome shotgun (WGS) entry which is preliminary data.</text>
</comment>
<reference evidence="1 2" key="1">
    <citation type="submission" date="2008-03" db="EMBL/GenBank/DDBJ databases">
        <title>Sequencing of the draft genome and assembly of Burkholderia ambifaria IOP40-10.</title>
        <authorList>
            <consortium name="US DOE Joint Genome Institute (JGI-PGF)"/>
            <person name="Copeland A."/>
            <person name="Lucas S."/>
            <person name="Lapidus A."/>
            <person name="Glavina del Rio T."/>
            <person name="Dalin E."/>
            <person name="Tice H."/>
            <person name="Bruce D."/>
            <person name="Goodwin L."/>
            <person name="Pitluck S."/>
            <person name="Larimer F."/>
            <person name="Land M.L."/>
            <person name="Hauser L."/>
            <person name="Tiedje J."/>
            <person name="Richardson P."/>
        </authorList>
    </citation>
    <scope>NUCLEOTIDE SEQUENCE [LARGE SCALE GENOMIC DNA]</scope>
    <source>
        <strain evidence="1 2">IOP40-10</strain>
    </source>
</reference>
<dbReference type="InterPro" id="IPR010985">
    <property type="entry name" value="Ribbon_hlx_hlx"/>
</dbReference>
<dbReference type="Proteomes" id="UP000005463">
    <property type="component" value="Unassembled WGS sequence"/>
</dbReference>
<gene>
    <name evidence="1" type="ORF">BamIOP4010DRAFT_0604</name>
</gene>
<dbReference type="AlphaFoldDB" id="B1F995"/>
<dbReference type="GO" id="GO:0006355">
    <property type="term" value="P:regulation of DNA-templated transcription"/>
    <property type="evidence" value="ECO:0007669"/>
    <property type="project" value="InterPro"/>
</dbReference>
<dbReference type="Gene3D" id="1.10.1220.10">
    <property type="entry name" value="Met repressor-like"/>
    <property type="match status" value="1"/>
</dbReference>
<proteinExistence type="predicted"/>
<dbReference type="InterPro" id="IPR013321">
    <property type="entry name" value="Arc_rbn_hlx_hlx"/>
</dbReference>
<evidence type="ECO:0008006" key="3">
    <source>
        <dbReference type="Google" id="ProtNLM"/>
    </source>
</evidence>
<evidence type="ECO:0000313" key="2">
    <source>
        <dbReference type="Proteomes" id="UP000005463"/>
    </source>
</evidence>
<dbReference type="EMBL" id="ABLC01000006">
    <property type="protein sequence ID" value="EDT05867.1"/>
    <property type="molecule type" value="Genomic_DNA"/>
</dbReference>
<dbReference type="SUPFAM" id="SSF47598">
    <property type="entry name" value="Ribbon-helix-helix"/>
    <property type="match status" value="1"/>
</dbReference>
<dbReference type="RefSeq" id="WP_006749821.1">
    <property type="nucleotide sequence ID" value="NZ_ABLC01000006.1"/>
</dbReference>
<dbReference type="PATRIC" id="fig|396596.7.peg.7386"/>